<dbReference type="EMBL" id="JAAKZV010000026">
    <property type="protein sequence ID" value="NGN64062.1"/>
    <property type="molecule type" value="Genomic_DNA"/>
</dbReference>
<dbReference type="Gene3D" id="3.10.450.590">
    <property type="match status" value="1"/>
</dbReference>
<accession>A0A6G4TWA9</accession>
<evidence type="ECO:0000259" key="1">
    <source>
        <dbReference type="Pfam" id="PF13026"/>
    </source>
</evidence>
<sequence length="200" mass="21252">MSGPRTDITALAAEIAALARRLSGPTHAELTGVEIARDLDVLADTALRAAVGRARAAGHTWQEIGDLLGVSRQAAFQRFGRPIDPRTGELMSKAALPGAANRATELFIDWIEGRHDAIVTRFDATMTAQLPPAGLAAAWAEVIGMAGAYERMGEPRVRQLGDHTVVDIPLEFEAGPMKGRATFSKEGEVSGLFVLSPDTP</sequence>
<feature type="domain" description="DUF3887" evidence="1">
    <location>
        <begin position="107"/>
        <end position="192"/>
    </location>
</feature>
<keyword evidence="3" id="KW-1185">Reference proteome</keyword>
<organism evidence="2 3">
    <name type="scientific">Streptomyces coryli</name>
    <dbReference type="NCBI Taxonomy" id="1128680"/>
    <lineage>
        <taxon>Bacteria</taxon>
        <taxon>Bacillati</taxon>
        <taxon>Actinomycetota</taxon>
        <taxon>Actinomycetes</taxon>
        <taxon>Kitasatosporales</taxon>
        <taxon>Streptomycetaceae</taxon>
        <taxon>Streptomyces</taxon>
    </lineage>
</organism>
<gene>
    <name evidence="2" type="ORF">G5C51_09100</name>
</gene>
<dbReference type="RefSeq" id="WP_165234656.1">
    <property type="nucleotide sequence ID" value="NZ_JAAKZV010000026.1"/>
</dbReference>
<dbReference type="Pfam" id="PF13026">
    <property type="entry name" value="DUF3887"/>
    <property type="match status" value="1"/>
</dbReference>
<name>A0A6G4TWA9_9ACTN</name>
<dbReference type="InterPro" id="IPR024981">
    <property type="entry name" value="DUF3887"/>
</dbReference>
<evidence type="ECO:0000313" key="2">
    <source>
        <dbReference type="EMBL" id="NGN64062.1"/>
    </source>
</evidence>
<dbReference type="Proteomes" id="UP000481583">
    <property type="component" value="Unassembled WGS sequence"/>
</dbReference>
<dbReference type="AlphaFoldDB" id="A0A6G4TWA9"/>
<proteinExistence type="predicted"/>
<reference evidence="2 3" key="1">
    <citation type="submission" date="2020-02" db="EMBL/GenBank/DDBJ databases">
        <title>Whole-genome analyses of novel actinobacteria.</title>
        <authorList>
            <person name="Sahin N."/>
        </authorList>
    </citation>
    <scope>NUCLEOTIDE SEQUENCE [LARGE SCALE GENOMIC DNA]</scope>
    <source>
        <strain evidence="2 3">A7024</strain>
    </source>
</reference>
<evidence type="ECO:0000313" key="3">
    <source>
        <dbReference type="Proteomes" id="UP000481583"/>
    </source>
</evidence>
<protein>
    <submittedName>
        <fullName evidence="2">DUF3887 domain-containing protein</fullName>
    </submittedName>
</protein>
<comment type="caution">
    <text evidence="2">The sequence shown here is derived from an EMBL/GenBank/DDBJ whole genome shotgun (WGS) entry which is preliminary data.</text>
</comment>